<evidence type="ECO:0000256" key="1">
    <source>
        <dbReference type="SAM" id="Phobius"/>
    </source>
</evidence>
<feature type="transmembrane region" description="Helical" evidence="1">
    <location>
        <begin position="72"/>
        <end position="98"/>
    </location>
</feature>
<feature type="transmembrane region" description="Helical" evidence="1">
    <location>
        <begin position="334"/>
        <end position="352"/>
    </location>
</feature>
<gene>
    <name evidence="2" type="ORF">RG47T_2399</name>
</gene>
<evidence type="ECO:0000313" key="3">
    <source>
        <dbReference type="Proteomes" id="UP000186720"/>
    </source>
</evidence>
<dbReference type="EMBL" id="MPPL01000001">
    <property type="protein sequence ID" value="OKS86941.1"/>
    <property type="molecule type" value="Genomic_DNA"/>
</dbReference>
<feature type="transmembrane region" description="Helical" evidence="1">
    <location>
        <begin position="130"/>
        <end position="148"/>
    </location>
</feature>
<dbReference type="STRING" id="1302689.RG47T_2399"/>
<feature type="transmembrane region" description="Helical" evidence="1">
    <location>
        <begin position="105"/>
        <end position="124"/>
    </location>
</feature>
<feature type="transmembrane region" description="Helical" evidence="1">
    <location>
        <begin position="160"/>
        <end position="177"/>
    </location>
</feature>
<feature type="transmembrane region" description="Helical" evidence="1">
    <location>
        <begin position="189"/>
        <end position="207"/>
    </location>
</feature>
<proteinExistence type="predicted"/>
<keyword evidence="1" id="KW-0472">Membrane</keyword>
<evidence type="ECO:0008006" key="4">
    <source>
        <dbReference type="Google" id="ProtNLM"/>
    </source>
</evidence>
<organism evidence="2 3">
    <name type="scientific">Mucilaginibacter polytrichastri</name>
    <dbReference type="NCBI Taxonomy" id="1302689"/>
    <lineage>
        <taxon>Bacteria</taxon>
        <taxon>Pseudomonadati</taxon>
        <taxon>Bacteroidota</taxon>
        <taxon>Sphingobacteriia</taxon>
        <taxon>Sphingobacteriales</taxon>
        <taxon>Sphingobacteriaceae</taxon>
        <taxon>Mucilaginibacter</taxon>
    </lineage>
</organism>
<keyword evidence="1" id="KW-1133">Transmembrane helix</keyword>
<comment type="caution">
    <text evidence="2">The sequence shown here is derived from an EMBL/GenBank/DDBJ whole genome shotgun (WGS) entry which is preliminary data.</text>
</comment>
<sequence>MAFIGGFFTFKQLKKDKIVAPYQTIVFEGEKLFLRITFFVCSLLYIIIQLISYKVIGVPLLLGTHIDLYNNAGGWGVLGRIIDVFKPLSIFLLIYFLFEKSTSSLLYVYKYFFLVILIVFFALSGSRSEFMLLGFILFCYIMLNGSELKKYFTGIRKYEVILLGFGMCFVFFTIVFQKNSGDADAGSSIGIFLFRLVASGDVYYFAYPNNNIEHINHSQPFLALFGDIFYTLRIIPRNNQPVVIGFQLFNMFGVSDTIAGPNARHNVFGYIYYGFWGSIVFSYLVGLFLSFTRNNLFFILRKNKLGQALFTLLYLQITVIETDPPMVVSNLETLFLMLSLLFVICISSFILIKS</sequence>
<protein>
    <recommendedName>
        <fullName evidence="4">Oligosaccharide repeat unit polymerase</fullName>
    </recommendedName>
</protein>
<evidence type="ECO:0000313" key="2">
    <source>
        <dbReference type="EMBL" id="OKS86941.1"/>
    </source>
</evidence>
<feature type="transmembrane region" description="Helical" evidence="1">
    <location>
        <begin position="32"/>
        <end position="52"/>
    </location>
</feature>
<keyword evidence="3" id="KW-1185">Reference proteome</keyword>
<feature type="transmembrane region" description="Helical" evidence="1">
    <location>
        <begin position="270"/>
        <end position="292"/>
    </location>
</feature>
<dbReference type="AlphaFoldDB" id="A0A1Q5ZYW4"/>
<name>A0A1Q5ZYW4_9SPHI</name>
<dbReference type="RefSeq" id="WP_074489623.1">
    <property type="nucleotide sequence ID" value="NZ_MPPL01000001.1"/>
</dbReference>
<keyword evidence="1" id="KW-0812">Transmembrane</keyword>
<reference evidence="2 3" key="1">
    <citation type="submission" date="2016-11" db="EMBL/GenBank/DDBJ databases">
        <title>Whole Genome Sequencing of Mucilaginibacter polytrichastri RG4-7(T) isolated from the moss sample.</title>
        <authorList>
            <person name="Li Y."/>
        </authorList>
    </citation>
    <scope>NUCLEOTIDE SEQUENCE [LARGE SCALE GENOMIC DNA]</scope>
    <source>
        <strain evidence="2 3">RG4-7</strain>
    </source>
</reference>
<accession>A0A1Q5ZYW4</accession>
<dbReference type="Proteomes" id="UP000186720">
    <property type="component" value="Unassembled WGS sequence"/>
</dbReference>